<reference evidence="9 10" key="1">
    <citation type="submission" date="2018-06" db="EMBL/GenBank/DDBJ databases">
        <title>Mucibacter soli gen. nov., sp. nov., a new member of the family Chitinophagaceae producing mucin.</title>
        <authorList>
            <person name="Kim M.-K."/>
            <person name="Park S."/>
            <person name="Kim T.-S."/>
            <person name="Joung Y."/>
            <person name="Han J.-H."/>
            <person name="Kim S.B."/>
        </authorList>
    </citation>
    <scope>NUCLEOTIDE SEQUENCE [LARGE SCALE GENOMIC DNA]</scope>
    <source>
        <strain evidence="9 10">R1-15</strain>
    </source>
</reference>
<dbReference type="Pfam" id="PF02518">
    <property type="entry name" value="HATPase_c"/>
    <property type="match status" value="1"/>
</dbReference>
<dbReference type="InterPro" id="IPR050351">
    <property type="entry name" value="BphY/WalK/GraS-like"/>
</dbReference>
<dbReference type="InterPro" id="IPR036097">
    <property type="entry name" value="HisK_dim/P_sf"/>
</dbReference>
<comment type="caution">
    <text evidence="9">The sequence shown here is derived from an EMBL/GenBank/DDBJ whole genome shotgun (WGS) entry which is preliminary data.</text>
</comment>
<dbReference type="Gene3D" id="1.10.287.130">
    <property type="match status" value="1"/>
</dbReference>
<dbReference type="Pfam" id="PF00512">
    <property type="entry name" value="HisKA"/>
    <property type="match status" value="1"/>
</dbReference>
<protein>
    <recommendedName>
        <fullName evidence="2">histidine kinase</fullName>
        <ecNumber evidence="2">2.7.13.3</ecNumber>
    </recommendedName>
</protein>
<sequence length="439" mass="50091">MKKLNLKWIRVLMTASYILLIALTGLWLHSQLKTEKDSLTKDLVKLFTNVQEQITDSLMVVKYVYPAMNQQAVAEAQPAEVPQPVSVNLPKPEMLRAMRFLMKNTTPISKAEEKQLFRMDTIVFNEIFTTRMKENGWHFKSDWIPLNGNEATKEKNIFIPSHFFTNENGVMISNYDRYLYRRLLPEFAFVLVLLSITATAFLVMYRGLKQQMQLSVMKDDFVSNMSHELKTPIATVKVALEALQHFDVIEQPELSREYLGMAMHEMERLELLAGKALHTSLLESGKMVLHPELHDLEKLVTQVVHAYQLKLQQYGATISIHTIGENFITKLDLLHTQGILVNLLDNSLKYGVAPVRIRIILRELENGIQLSVNDNGPGIPEEYRARVFEKFFRVPTGNQHNTKGHGLGLNYAAQVMAQQNGGIRVENATEGGCTFTLTF</sequence>
<dbReference type="PANTHER" id="PTHR45453:SF1">
    <property type="entry name" value="PHOSPHATE REGULON SENSOR PROTEIN PHOR"/>
    <property type="match status" value="1"/>
</dbReference>
<evidence type="ECO:0000313" key="10">
    <source>
        <dbReference type="Proteomes" id="UP000248745"/>
    </source>
</evidence>
<dbReference type="PANTHER" id="PTHR45453">
    <property type="entry name" value="PHOSPHATE REGULON SENSOR PROTEIN PHOR"/>
    <property type="match status" value="1"/>
</dbReference>
<dbReference type="PRINTS" id="PR00344">
    <property type="entry name" value="BCTRLSENSOR"/>
</dbReference>
<keyword evidence="5" id="KW-0418">Kinase</keyword>
<feature type="transmembrane region" description="Helical" evidence="7">
    <location>
        <begin position="187"/>
        <end position="208"/>
    </location>
</feature>
<keyword evidence="7" id="KW-1133">Transmembrane helix</keyword>
<dbReference type="InterPro" id="IPR004358">
    <property type="entry name" value="Sig_transdc_His_kin-like_C"/>
</dbReference>
<feature type="domain" description="Histidine kinase" evidence="8">
    <location>
        <begin position="224"/>
        <end position="439"/>
    </location>
</feature>
<dbReference type="SUPFAM" id="SSF47384">
    <property type="entry name" value="Homodimeric domain of signal transducing histidine kinase"/>
    <property type="match status" value="1"/>
</dbReference>
<keyword evidence="6" id="KW-0902">Two-component regulatory system</keyword>
<organism evidence="9 10">
    <name type="scientific">Taibaiella soli</name>
    <dbReference type="NCBI Taxonomy" id="1649169"/>
    <lineage>
        <taxon>Bacteria</taxon>
        <taxon>Pseudomonadati</taxon>
        <taxon>Bacteroidota</taxon>
        <taxon>Chitinophagia</taxon>
        <taxon>Chitinophagales</taxon>
        <taxon>Chitinophagaceae</taxon>
        <taxon>Taibaiella</taxon>
    </lineage>
</organism>
<dbReference type="InterPro" id="IPR003661">
    <property type="entry name" value="HisK_dim/P_dom"/>
</dbReference>
<dbReference type="CDD" id="cd00082">
    <property type="entry name" value="HisKA"/>
    <property type="match status" value="1"/>
</dbReference>
<keyword evidence="3" id="KW-0597">Phosphoprotein</keyword>
<proteinExistence type="predicted"/>
<evidence type="ECO:0000256" key="2">
    <source>
        <dbReference type="ARBA" id="ARBA00012438"/>
    </source>
</evidence>
<gene>
    <name evidence="9" type="ORF">DN068_10720</name>
</gene>
<dbReference type="RefSeq" id="WP_110998910.1">
    <property type="nucleotide sequence ID" value="NZ_QKTW01000016.1"/>
</dbReference>
<dbReference type="InterPro" id="IPR036890">
    <property type="entry name" value="HATPase_C_sf"/>
</dbReference>
<name>A0A2W2BAF8_9BACT</name>
<dbReference type="GO" id="GO:0000155">
    <property type="term" value="F:phosphorelay sensor kinase activity"/>
    <property type="evidence" value="ECO:0007669"/>
    <property type="project" value="InterPro"/>
</dbReference>
<dbReference type="AlphaFoldDB" id="A0A2W2BAF8"/>
<dbReference type="Gene3D" id="3.30.565.10">
    <property type="entry name" value="Histidine kinase-like ATPase, C-terminal domain"/>
    <property type="match status" value="1"/>
</dbReference>
<dbReference type="OrthoDB" id="9804645at2"/>
<evidence type="ECO:0000256" key="6">
    <source>
        <dbReference type="ARBA" id="ARBA00023012"/>
    </source>
</evidence>
<evidence type="ECO:0000256" key="5">
    <source>
        <dbReference type="ARBA" id="ARBA00022777"/>
    </source>
</evidence>
<dbReference type="EC" id="2.7.13.3" evidence="2"/>
<dbReference type="PROSITE" id="PS50109">
    <property type="entry name" value="HIS_KIN"/>
    <property type="match status" value="1"/>
</dbReference>
<dbReference type="GO" id="GO:0005886">
    <property type="term" value="C:plasma membrane"/>
    <property type="evidence" value="ECO:0007669"/>
    <property type="project" value="TreeGrafter"/>
</dbReference>
<comment type="catalytic activity">
    <reaction evidence="1">
        <text>ATP + protein L-histidine = ADP + protein N-phospho-L-histidine.</text>
        <dbReference type="EC" id="2.7.13.3"/>
    </reaction>
</comment>
<dbReference type="GO" id="GO:0016036">
    <property type="term" value="P:cellular response to phosphate starvation"/>
    <property type="evidence" value="ECO:0007669"/>
    <property type="project" value="TreeGrafter"/>
</dbReference>
<feature type="transmembrane region" description="Helical" evidence="7">
    <location>
        <begin position="12"/>
        <end position="30"/>
    </location>
</feature>
<dbReference type="SMART" id="SM00388">
    <property type="entry name" value="HisKA"/>
    <property type="match status" value="1"/>
</dbReference>
<evidence type="ECO:0000256" key="7">
    <source>
        <dbReference type="SAM" id="Phobius"/>
    </source>
</evidence>
<evidence type="ECO:0000313" key="9">
    <source>
        <dbReference type="EMBL" id="PZF72877.1"/>
    </source>
</evidence>
<keyword evidence="7" id="KW-0812">Transmembrane</keyword>
<dbReference type="CDD" id="cd00075">
    <property type="entry name" value="HATPase"/>
    <property type="match status" value="1"/>
</dbReference>
<dbReference type="InterPro" id="IPR005467">
    <property type="entry name" value="His_kinase_dom"/>
</dbReference>
<evidence type="ECO:0000259" key="8">
    <source>
        <dbReference type="PROSITE" id="PS50109"/>
    </source>
</evidence>
<dbReference type="Proteomes" id="UP000248745">
    <property type="component" value="Unassembled WGS sequence"/>
</dbReference>
<keyword evidence="7" id="KW-0472">Membrane</keyword>
<accession>A0A2W2BAF8</accession>
<keyword evidence="10" id="KW-1185">Reference proteome</keyword>
<dbReference type="GO" id="GO:0004721">
    <property type="term" value="F:phosphoprotein phosphatase activity"/>
    <property type="evidence" value="ECO:0007669"/>
    <property type="project" value="TreeGrafter"/>
</dbReference>
<dbReference type="SUPFAM" id="SSF55874">
    <property type="entry name" value="ATPase domain of HSP90 chaperone/DNA topoisomerase II/histidine kinase"/>
    <property type="match status" value="1"/>
</dbReference>
<evidence type="ECO:0000256" key="4">
    <source>
        <dbReference type="ARBA" id="ARBA00022679"/>
    </source>
</evidence>
<dbReference type="SMART" id="SM00387">
    <property type="entry name" value="HATPase_c"/>
    <property type="match status" value="1"/>
</dbReference>
<keyword evidence="4" id="KW-0808">Transferase</keyword>
<dbReference type="EMBL" id="QKTW01000016">
    <property type="protein sequence ID" value="PZF72877.1"/>
    <property type="molecule type" value="Genomic_DNA"/>
</dbReference>
<evidence type="ECO:0000256" key="3">
    <source>
        <dbReference type="ARBA" id="ARBA00022553"/>
    </source>
</evidence>
<evidence type="ECO:0000256" key="1">
    <source>
        <dbReference type="ARBA" id="ARBA00000085"/>
    </source>
</evidence>
<dbReference type="InterPro" id="IPR003594">
    <property type="entry name" value="HATPase_dom"/>
</dbReference>